<dbReference type="Proteomes" id="UP000886858">
    <property type="component" value="Unassembled WGS sequence"/>
</dbReference>
<dbReference type="AlphaFoldDB" id="A0A9D2L115"/>
<dbReference type="Gene3D" id="2.60.120.200">
    <property type="match status" value="1"/>
</dbReference>
<gene>
    <name evidence="2" type="ORF">H9717_07310</name>
</gene>
<evidence type="ECO:0000313" key="2">
    <source>
        <dbReference type="EMBL" id="HJA92910.1"/>
    </source>
</evidence>
<comment type="caution">
    <text evidence="2">The sequence shown here is derived from an EMBL/GenBank/DDBJ whole genome shotgun (WGS) entry which is preliminary data.</text>
</comment>
<evidence type="ECO:0000259" key="1">
    <source>
        <dbReference type="Pfam" id="PF17851"/>
    </source>
</evidence>
<accession>A0A9D2L115</accession>
<organism evidence="2 3">
    <name type="scientific">Candidatus Eisenbergiella merdipullorum</name>
    <dbReference type="NCBI Taxonomy" id="2838553"/>
    <lineage>
        <taxon>Bacteria</taxon>
        <taxon>Bacillati</taxon>
        <taxon>Bacillota</taxon>
        <taxon>Clostridia</taxon>
        <taxon>Lachnospirales</taxon>
        <taxon>Lachnospiraceae</taxon>
        <taxon>Eisenbergiella</taxon>
    </lineage>
</organism>
<reference evidence="2" key="1">
    <citation type="journal article" date="2021" name="PeerJ">
        <title>Extensive microbial diversity within the chicken gut microbiome revealed by metagenomics and culture.</title>
        <authorList>
            <person name="Gilroy R."/>
            <person name="Ravi A."/>
            <person name="Getino M."/>
            <person name="Pursley I."/>
            <person name="Horton D.L."/>
            <person name="Alikhan N.F."/>
            <person name="Baker D."/>
            <person name="Gharbi K."/>
            <person name="Hall N."/>
            <person name="Watson M."/>
            <person name="Adriaenssens E.M."/>
            <person name="Foster-Nyarko E."/>
            <person name="Jarju S."/>
            <person name="Secka A."/>
            <person name="Antonio M."/>
            <person name="Oren A."/>
            <person name="Chaudhuri R.R."/>
            <person name="La Ragione R."/>
            <person name="Hildebrand F."/>
            <person name="Pallen M.J."/>
        </authorList>
    </citation>
    <scope>NUCLEOTIDE SEQUENCE</scope>
    <source>
        <strain evidence="2">CHK179-7159</strain>
    </source>
</reference>
<dbReference type="InterPro" id="IPR041542">
    <property type="entry name" value="GH43_C2"/>
</dbReference>
<feature type="domain" description="Beta-xylosidase C-terminal Concanavalin A-like" evidence="1">
    <location>
        <begin position="5"/>
        <end position="73"/>
    </location>
</feature>
<dbReference type="EMBL" id="DWYY01000075">
    <property type="protein sequence ID" value="HJA92910.1"/>
    <property type="molecule type" value="Genomic_DNA"/>
</dbReference>
<name>A0A9D2L115_9FIRM</name>
<reference evidence="2" key="2">
    <citation type="submission" date="2021-04" db="EMBL/GenBank/DDBJ databases">
        <authorList>
            <person name="Gilroy R."/>
        </authorList>
    </citation>
    <scope>NUCLEOTIDE SEQUENCE</scope>
    <source>
        <strain evidence="2">CHK179-7159</strain>
    </source>
</reference>
<evidence type="ECO:0000313" key="3">
    <source>
        <dbReference type="Proteomes" id="UP000886858"/>
    </source>
</evidence>
<dbReference type="SUPFAM" id="SSF49899">
    <property type="entry name" value="Concanavalin A-like lectins/glucanases"/>
    <property type="match status" value="1"/>
</dbReference>
<protein>
    <recommendedName>
        <fullName evidence="1">Beta-xylosidase C-terminal Concanavalin A-like domain-containing protein</fullName>
    </recommendedName>
</protein>
<dbReference type="Pfam" id="PF17851">
    <property type="entry name" value="GH43_C2"/>
    <property type="match status" value="1"/>
</dbReference>
<sequence>MDDGSIRLRICGDRKHYCFEASVNGAPLTELFRASTRFLACEVAGRCFTGTVMGLYAFGGSSFRAVMDVSAFRVGSGLKTV</sequence>
<proteinExistence type="predicted"/>
<dbReference type="InterPro" id="IPR013320">
    <property type="entry name" value="ConA-like_dom_sf"/>
</dbReference>